<organism evidence="1">
    <name type="scientific">viral metagenome</name>
    <dbReference type="NCBI Taxonomy" id="1070528"/>
    <lineage>
        <taxon>unclassified sequences</taxon>
        <taxon>metagenomes</taxon>
        <taxon>organismal metagenomes</taxon>
    </lineage>
</organism>
<proteinExistence type="predicted"/>
<dbReference type="EMBL" id="MT142234">
    <property type="protein sequence ID" value="QJA76628.1"/>
    <property type="molecule type" value="Genomic_DNA"/>
</dbReference>
<dbReference type="AlphaFoldDB" id="A0A6M3K4K3"/>
<accession>A0A6M3K4K3</accession>
<sequence>MRKIECKELLYLIDKSKLNTRKIKIVCENRDTCNNPRSRPCSFKNNKYSLDALISHLKYIGKYSIYFREGFIDGSKIFLNFKCTIFTTSFIVKTYIDANIIEQYQLNLFKGDSK</sequence>
<gene>
    <name evidence="1" type="ORF">MM415A01475_0020</name>
</gene>
<reference evidence="1" key="1">
    <citation type="submission" date="2020-03" db="EMBL/GenBank/DDBJ databases">
        <title>The deep terrestrial virosphere.</title>
        <authorList>
            <person name="Holmfeldt K."/>
            <person name="Nilsson E."/>
            <person name="Simone D."/>
            <person name="Lopez-Fernandez M."/>
            <person name="Wu X."/>
            <person name="de Brujin I."/>
            <person name="Lundin D."/>
            <person name="Andersson A."/>
            <person name="Bertilsson S."/>
            <person name="Dopson M."/>
        </authorList>
    </citation>
    <scope>NUCLEOTIDE SEQUENCE</scope>
    <source>
        <strain evidence="1">MM415A01475</strain>
    </source>
</reference>
<protein>
    <submittedName>
        <fullName evidence="1">Uncharacterized protein</fullName>
    </submittedName>
</protein>
<name>A0A6M3K4K3_9ZZZZ</name>
<evidence type="ECO:0000313" key="1">
    <source>
        <dbReference type="EMBL" id="QJA76628.1"/>
    </source>
</evidence>